<dbReference type="InterPro" id="IPR036873">
    <property type="entry name" value="Rhodanese-like_dom_sf"/>
</dbReference>
<dbReference type="InterPro" id="IPR008343">
    <property type="entry name" value="MKP"/>
</dbReference>
<dbReference type="OrthoDB" id="426001at2759"/>
<dbReference type="PROSITE" id="PS50054">
    <property type="entry name" value="TYR_PHOSPHATASE_DUAL"/>
    <property type="match status" value="1"/>
</dbReference>
<dbReference type="AlphaFoldDB" id="A0A7R8W5T4"/>
<dbReference type="InterPro" id="IPR016130">
    <property type="entry name" value="Tyr_Pase_AS"/>
</dbReference>
<dbReference type="PRINTS" id="PR01764">
    <property type="entry name" value="MAPKPHPHTASE"/>
</dbReference>
<gene>
    <name evidence="6" type="ORF">CTOB1V02_LOCUS704</name>
</gene>
<dbReference type="EC" id="3.1.3.48" evidence="2"/>
<dbReference type="SUPFAM" id="SSF52799">
    <property type="entry name" value="(Phosphotyrosine protein) phosphatases II"/>
    <property type="match status" value="1"/>
</dbReference>
<dbReference type="PROSITE" id="PS00383">
    <property type="entry name" value="TYR_PHOSPHATASE_1"/>
    <property type="match status" value="1"/>
</dbReference>
<dbReference type="EMBL" id="OB660094">
    <property type="protein sequence ID" value="CAD7222703.1"/>
    <property type="molecule type" value="Genomic_DNA"/>
</dbReference>
<evidence type="ECO:0000313" key="6">
    <source>
        <dbReference type="EMBL" id="CAD7222703.1"/>
    </source>
</evidence>
<dbReference type="GO" id="GO:0008330">
    <property type="term" value="F:protein tyrosine/threonine phosphatase activity"/>
    <property type="evidence" value="ECO:0007669"/>
    <property type="project" value="TreeGrafter"/>
</dbReference>
<dbReference type="SMART" id="SM00195">
    <property type="entry name" value="DSPc"/>
    <property type="match status" value="1"/>
</dbReference>
<feature type="region of interest" description="Disordered" evidence="5">
    <location>
        <begin position="502"/>
        <end position="522"/>
    </location>
</feature>
<dbReference type="InterPro" id="IPR029021">
    <property type="entry name" value="Prot-tyrosine_phosphatase-like"/>
</dbReference>
<name>A0A7R8W5T4_9CRUS</name>
<dbReference type="InterPro" id="IPR000387">
    <property type="entry name" value="Tyr_Pase_dom"/>
</dbReference>
<keyword evidence="3" id="KW-0378">Hydrolase</keyword>
<evidence type="ECO:0000256" key="4">
    <source>
        <dbReference type="ARBA" id="ARBA00022912"/>
    </source>
</evidence>
<dbReference type="Gene3D" id="3.90.190.10">
    <property type="entry name" value="Protein tyrosine phosphatase superfamily"/>
    <property type="match status" value="1"/>
</dbReference>
<protein>
    <recommendedName>
        <fullName evidence="2">protein-tyrosine-phosphatase</fullName>
        <ecNumber evidence="2">3.1.3.48</ecNumber>
    </recommendedName>
</protein>
<dbReference type="InterPro" id="IPR001763">
    <property type="entry name" value="Rhodanese-like_dom"/>
</dbReference>
<dbReference type="Pfam" id="PF00581">
    <property type="entry name" value="Rhodanese"/>
    <property type="match status" value="1"/>
</dbReference>
<dbReference type="PROSITE" id="PS50056">
    <property type="entry name" value="TYR_PHOSPHATASE_2"/>
    <property type="match status" value="1"/>
</dbReference>
<keyword evidence="4" id="KW-0904">Protein phosphatase</keyword>
<evidence type="ECO:0000256" key="1">
    <source>
        <dbReference type="ARBA" id="ARBA00008601"/>
    </source>
</evidence>
<dbReference type="Gene3D" id="3.40.250.10">
    <property type="entry name" value="Rhodanese-like domain"/>
    <property type="match status" value="2"/>
</dbReference>
<comment type="similarity">
    <text evidence="1">Belongs to the protein-tyrosine phosphatase family. Non-receptor class dual specificity subfamily.</text>
</comment>
<feature type="compositionally biased region" description="Polar residues" evidence="5">
    <location>
        <begin position="56"/>
        <end position="72"/>
    </location>
</feature>
<dbReference type="GO" id="GO:0017017">
    <property type="term" value="F:MAP kinase tyrosine/serine/threonine phosphatase activity"/>
    <property type="evidence" value="ECO:0007669"/>
    <property type="project" value="InterPro"/>
</dbReference>
<dbReference type="Pfam" id="PF00782">
    <property type="entry name" value="DSPc"/>
    <property type="match status" value="1"/>
</dbReference>
<dbReference type="GO" id="GO:0033550">
    <property type="term" value="F:MAP kinase tyrosine phosphatase activity"/>
    <property type="evidence" value="ECO:0007669"/>
    <property type="project" value="TreeGrafter"/>
</dbReference>
<evidence type="ECO:0000256" key="2">
    <source>
        <dbReference type="ARBA" id="ARBA00013064"/>
    </source>
</evidence>
<dbReference type="SUPFAM" id="SSF52821">
    <property type="entry name" value="Rhodanese/Cell cycle control phosphatase"/>
    <property type="match status" value="1"/>
</dbReference>
<sequence length="522" mass="58045">MRSSGAVLSSMAPQMVSCGTGALSTCVFRPPLKVICKPRQRKKHQGALSKGKAGMTKSQPSVSPSRTTNSSTVREVNGEHLAWMMSNSREKIMVLDCRSFLEFNNGHIDNAVNVWCSKLLNRRLQQNKVSAREILSSTFHVELEPDIVTIVYDQNSGSEDALDREGFLHTLMEKLKPYSPVLLLKAWYLIFADIRGSIWKVSAREILSSTFHVELEPDIVTIVYDQNSGSEDALDREGFLHTLMEKLKPYSPVLLLKGGYESFHKCHPELCSDPAKWRPILKTLSQPCLNINQGATKILPFLYLGGEQDAGSEDFLQAHNISYVLNLSLCIPKPSCIPDANFLRIPVHDSCNEKLTPHFSRIFDFLDKAQESGGCVLVHCHAGISRSPTVTIAYVMKRLHLTSEEGFRYVKSKRPIIAPNFNFLGQLLEFEHELRDQLSHCLQEIQTAPPTCTGLSPLWEAVTATTATSTCLPLITPRLSPRCDAPLGIQSPLRSTHMTDFVLGPPPSPQRNTSAPMLQAAP</sequence>
<proteinExistence type="inferred from homology"/>
<dbReference type="SMART" id="SM00450">
    <property type="entry name" value="RHOD"/>
    <property type="match status" value="1"/>
</dbReference>
<dbReference type="InterPro" id="IPR020422">
    <property type="entry name" value="TYR_PHOSPHATASE_DUAL_dom"/>
</dbReference>
<dbReference type="PANTHER" id="PTHR10159">
    <property type="entry name" value="DUAL SPECIFICITY PROTEIN PHOSPHATASE"/>
    <property type="match status" value="1"/>
</dbReference>
<evidence type="ECO:0000256" key="3">
    <source>
        <dbReference type="ARBA" id="ARBA00022801"/>
    </source>
</evidence>
<accession>A0A7R8W5T4</accession>
<dbReference type="PANTHER" id="PTHR10159:SF533">
    <property type="entry name" value="TYROSINE-PROTEIN PHOSPHATASE VHP-1"/>
    <property type="match status" value="1"/>
</dbReference>
<evidence type="ECO:0000256" key="5">
    <source>
        <dbReference type="SAM" id="MobiDB-lite"/>
    </source>
</evidence>
<feature type="region of interest" description="Disordered" evidence="5">
    <location>
        <begin position="38"/>
        <end position="72"/>
    </location>
</feature>
<dbReference type="PROSITE" id="PS50206">
    <property type="entry name" value="RHODANESE_3"/>
    <property type="match status" value="1"/>
</dbReference>
<reference evidence="6" key="1">
    <citation type="submission" date="2020-11" db="EMBL/GenBank/DDBJ databases">
        <authorList>
            <person name="Tran Van P."/>
        </authorList>
    </citation>
    <scope>NUCLEOTIDE SEQUENCE</scope>
</reference>
<dbReference type="GO" id="GO:0005737">
    <property type="term" value="C:cytoplasm"/>
    <property type="evidence" value="ECO:0007669"/>
    <property type="project" value="TreeGrafter"/>
</dbReference>
<dbReference type="GO" id="GO:0043409">
    <property type="term" value="P:negative regulation of MAPK cascade"/>
    <property type="evidence" value="ECO:0007669"/>
    <property type="project" value="TreeGrafter"/>
</dbReference>
<organism evidence="6">
    <name type="scientific">Cyprideis torosa</name>
    <dbReference type="NCBI Taxonomy" id="163714"/>
    <lineage>
        <taxon>Eukaryota</taxon>
        <taxon>Metazoa</taxon>
        <taxon>Ecdysozoa</taxon>
        <taxon>Arthropoda</taxon>
        <taxon>Crustacea</taxon>
        <taxon>Oligostraca</taxon>
        <taxon>Ostracoda</taxon>
        <taxon>Podocopa</taxon>
        <taxon>Podocopida</taxon>
        <taxon>Cytherocopina</taxon>
        <taxon>Cytheroidea</taxon>
        <taxon>Cytherideidae</taxon>
        <taxon>Cyprideis</taxon>
    </lineage>
</organism>
<dbReference type="InterPro" id="IPR000340">
    <property type="entry name" value="Dual-sp_phosphatase_cat-dom"/>
</dbReference>